<evidence type="ECO:0000256" key="2">
    <source>
        <dbReference type="ARBA" id="ARBA00010065"/>
    </source>
</evidence>
<comment type="caution">
    <text evidence="11">The sequence shown here is derived from an EMBL/GenBank/DDBJ whole genome shotgun (WGS) entry which is preliminary data.</text>
</comment>
<dbReference type="GO" id="GO:0016410">
    <property type="term" value="F:N-acyltransferase activity"/>
    <property type="evidence" value="ECO:0007669"/>
    <property type="project" value="UniProtKB-UniRule"/>
</dbReference>
<dbReference type="Pfam" id="PF00795">
    <property type="entry name" value="CN_hydrolase"/>
    <property type="match status" value="1"/>
</dbReference>
<feature type="transmembrane region" description="Helical" evidence="9">
    <location>
        <begin position="12"/>
        <end position="31"/>
    </location>
</feature>
<feature type="transmembrane region" description="Helical" evidence="9">
    <location>
        <begin position="196"/>
        <end position="212"/>
    </location>
</feature>
<keyword evidence="4 9" id="KW-0808">Transferase</keyword>
<feature type="transmembrane region" description="Helical" evidence="9">
    <location>
        <begin position="168"/>
        <end position="189"/>
    </location>
</feature>
<comment type="catalytic activity">
    <reaction evidence="9">
        <text>N-terminal S-1,2-diacyl-sn-glyceryl-L-cysteinyl-[lipoprotein] + a glycerophospholipid = N-acyl-S-1,2-diacyl-sn-glyceryl-L-cysteinyl-[lipoprotein] + a 2-acyl-sn-glycero-3-phospholipid + H(+)</text>
        <dbReference type="Rhea" id="RHEA:48228"/>
        <dbReference type="Rhea" id="RHEA-COMP:14681"/>
        <dbReference type="Rhea" id="RHEA-COMP:14684"/>
        <dbReference type="ChEBI" id="CHEBI:15378"/>
        <dbReference type="ChEBI" id="CHEBI:136912"/>
        <dbReference type="ChEBI" id="CHEBI:140656"/>
        <dbReference type="ChEBI" id="CHEBI:140657"/>
        <dbReference type="ChEBI" id="CHEBI:140660"/>
        <dbReference type="EC" id="2.3.1.269"/>
    </reaction>
</comment>
<evidence type="ECO:0000256" key="1">
    <source>
        <dbReference type="ARBA" id="ARBA00004651"/>
    </source>
</evidence>
<dbReference type="CDD" id="cd07571">
    <property type="entry name" value="ALP_N-acyl_transferase"/>
    <property type="match status" value="1"/>
</dbReference>
<dbReference type="EC" id="2.3.1.269" evidence="9"/>
<keyword evidence="3 9" id="KW-1003">Cell membrane</keyword>
<dbReference type="EMBL" id="QOPI01000005">
    <property type="protein sequence ID" value="RCL45065.1"/>
    <property type="molecule type" value="Genomic_DNA"/>
</dbReference>
<dbReference type="UniPathway" id="UPA00666"/>
<dbReference type="AlphaFoldDB" id="A0A368C6N3"/>
<dbReference type="InterPro" id="IPR003010">
    <property type="entry name" value="C-N_Hydrolase"/>
</dbReference>
<keyword evidence="5 9" id="KW-0812">Transmembrane</keyword>
<name>A0A368C6N3_9GAMM</name>
<dbReference type="Proteomes" id="UP000252915">
    <property type="component" value="Unassembled WGS sequence"/>
</dbReference>
<evidence type="ECO:0000256" key="3">
    <source>
        <dbReference type="ARBA" id="ARBA00022475"/>
    </source>
</evidence>
<dbReference type="InterPro" id="IPR045378">
    <property type="entry name" value="LNT_N"/>
</dbReference>
<evidence type="ECO:0000256" key="6">
    <source>
        <dbReference type="ARBA" id="ARBA00022989"/>
    </source>
</evidence>
<feature type="transmembrane region" description="Helical" evidence="9">
    <location>
        <begin position="126"/>
        <end position="148"/>
    </location>
</feature>
<evidence type="ECO:0000259" key="10">
    <source>
        <dbReference type="PROSITE" id="PS50263"/>
    </source>
</evidence>
<feature type="transmembrane region" description="Helical" evidence="9">
    <location>
        <begin position="62"/>
        <end position="84"/>
    </location>
</feature>
<feature type="transmembrane region" description="Helical" evidence="9">
    <location>
        <begin position="467"/>
        <end position="488"/>
    </location>
</feature>
<dbReference type="SUPFAM" id="SSF56317">
    <property type="entry name" value="Carbon-nitrogen hydrolase"/>
    <property type="match status" value="1"/>
</dbReference>
<comment type="subcellular location">
    <subcellularLocation>
        <location evidence="1 9">Cell membrane</location>
        <topology evidence="1 9">Multi-pass membrane protein</topology>
    </subcellularLocation>
</comment>
<proteinExistence type="inferred from homology"/>
<reference evidence="11 12" key="1">
    <citation type="journal article" date="2018" name="Microbiome">
        <title>Fine metagenomic profile of the Mediterranean stratified and mixed water columns revealed by assembly and recruitment.</title>
        <authorList>
            <person name="Haro-Moreno J.M."/>
            <person name="Lopez-Perez M."/>
            <person name="De La Torre J.R."/>
            <person name="Picazo A."/>
            <person name="Camacho A."/>
            <person name="Rodriguez-Valera F."/>
        </authorList>
    </citation>
    <scope>NUCLEOTIDE SEQUENCE [LARGE SCALE GENOMIC DNA]</scope>
    <source>
        <strain evidence="11">MED-G78</strain>
    </source>
</reference>
<accession>A0A368C6N3</accession>
<feature type="transmembrane region" description="Helical" evidence="9">
    <location>
        <begin position="90"/>
        <end position="114"/>
    </location>
</feature>
<protein>
    <recommendedName>
        <fullName evidence="9">Apolipoprotein N-acyltransferase</fullName>
        <shortName evidence="9">ALP N-acyltransferase</shortName>
        <ecNumber evidence="9">2.3.1.269</ecNumber>
    </recommendedName>
</protein>
<comment type="function">
    <text evidence="9">Catalyzes the phospholipid dependent N-acylation of the N-terminal cysteine of apolipoprotein, the last step in lipoprotein maturation.</text>
</comment>
<evidence type="ECO:0000256" key="9">
    <source>
        <dbReference type="HAMAP-Rule" id="MF_01148"/>
    </source>
</evidence>
<dbReference type="PANTHER" id="PTHR38686">
    <property type="entry name" value="APOLIPOPROTEIN N-ACYLTRANSFERASE"/>
    <property type="match status" value="1"/>
</dbReference>
<evidence type="ECO:0000256" key="7">
    <source>
        <dbReference type="ARBA" id="ARBA00023136"/>
    </source>
</evidence>
<gene>
    <name evidence="9 11" type="primary">lnt</name>
    <name evidence="11" type="ORF">DBW92_01745</name>
</gene>
<evidence type="ECO:0000313" key="12">
    <source>
        <dbReference type="Proteomes" id="UP000252915"/>
    </source>
</evidence>
<evidence type="ECO:0000256" key="5">
    <source>
        <dbReference type="ARBA" id="ARBA00022692"/>
    </source>
</evidence>
<dbReference type="HAMAP" id="MF_01148">
    <property type="entry name" value="Lnt"/>
    <property type="match status" value="1"/>
</dbReference>
<keyword evidence="7 9" id="KW-0472">Membrane</keyword>
<organism evidence="11 12">
    <name type="scientific">SAR86 cluster bacterium</name>
    <dbReference type="NCBI Taxonomy" id="2030880"/>
    <lineage>
        <taxon>Bacteria</taxon>
        <taxon>Pseudomonadati</taxon>
        <taxon>Pseudomonadota</taxon>
        <taxon>Gammaproteobacteria</taxon>
        <taxon>SAR86 cluster</taxon>
    </lineage>
</organism>
<evidence type="ECO:0000256" key="8">
    <source>
        <dbReference type="ARBA" id="ARBA00023315"/>
    </source>
</evidence>
<dbReference type="InterPro" id="IPR004563">
    <property type="entry name" value="Apolipo_AcylTrfase"/>
</dbReference>
<comment type="pathway">
    <text evidence="9">Protein modification; lipoprotein biosynthesis (N-acyl transfer).</text>
</comment>
<dbReference type="InterPro" id="IPR036526">
    <property type="entry name" value="C-N_Hydrolase_sf"/>
</dbReference>
<evidence type="ECO:0000313" key="11">
    <source>
        <dbReference type="EMBL" id="RCL45065.1"/>
    </source>
</evidence>
<evidence type="ECO:0000256" key="4">
    <source>
        <dbReference type="ARBA" id="ARBA00022679"/>
    </source>
</evidence>
<feature type="transmembrane region" description="Helical" evidence="9">
    <location>
        <begin position="37"/>
        <end position="55"/>
    </location>
</feature>
<feature type="domain" description="CN hydrolase" evidence="10">
    <location>
        <begin position="222"/>
        <end position="461"/>
    </location>
</feature>
<dbReference type="GO" id="GO:0042158">
    <property type="term" value="P:lipoprotein biosynthetic process"/>
    <property type="evidence" value="ECO:0007669"/>
    <property type="project" value="UniProtKB-UniRule"/>
</dbReference>
<dbReference type="PANTHER" id="PTHR38686:SF1">
    <property type="entry name" value="APOLIPOPROTEIN N-ACYLTRANSFERASE"/>
    <property type="match status" value="1"/>
</dbReference>
<dbReference type="NCBIfam" id="TIGR00546">
    <property type="entry name" value="lnt"/>
    <property type="match status" value="1"/>
</dbReference>
<keyword evidence="6 9" id="KW-1133">Transmembrane helix</keyword>
<sequence>MVLASLLDKSKQLLLFLIPFIFGILGVFAFAPFSLKFLIIPSYSYLIYLVFFTADNGLFKKLTLWTLGHWGVGVSWIIVSVYYYGNIGYIASAIVYIIFLSLILIFAVAPLRLFKIDEKYHLSPHSLVYITSALILIELTRDFFFGGFPWLVPGTTGIDTLLSKALPIFGVSSASFIIYFIAALIAGYWNISRSKSVLIFFIASLLFLPFNIETTINPEDELKVKIVQPSIDNKIKQSIDKRYLIEKKLINLSKEDWNNPDLLIWPEAELPFAYKSREYFKLKEEIFLESTELVTGIWHFEGNSLFNSLVNIKNDEIYKKQHLVPFGEYIPLKTILNPLLNHFGAPISDITPGNSNQEPISIGKGIKLAPLICYDVVFANDVRKAVKSSNLIVNISNDSWFGRSLGPYQHLEISRIRALENNKWLVRATNDGFSAIINNKGTIVDIMVKGQKGSLNSIINTRNTTPIYALFGYYVPYFIAILYLLLTIGKHIWLKIRP</sequence>
<keyword evidence="8 9" id="KW-0012">Acyltransferase</keyword>
<dbReference type="GO" id="GO:0005886">
    <property type="term" value="C:plasma membrane"/>
    <property type="evidence" value="ECO:0007669"/>
    <property type="project" value="UniProtKB-SubCell"/>
</dbReference>
<comment type="similarity">
    <text evidence="2 9">Belongs to the CN hydrolase family. Apolipoprotein N-acyltransferase subfamily.</text>
</comment>
<dbReference type="Gene3D" id="3.60.110.10">
    <property type="entry name" value="Carbon-nitrogen hydrolase"/>
    <property type="match status" value="1"/>
</dbReference>
<keyword evidence="11" id="KW-0449">Lipoprotein</keyword>
<dbReference type="Pfam" id="PF20154">
    <property type="entry name" value="LNT_N"/>
    <property type="match status" value="1"/>
</dbReference>
<dbReference type="PROSITE" id="PS50263">
    <property type="entry name" value="CN_HYDROLASE"/>
    <property type="match status" value="1"/>
</dbReference>